<sequence>MKVSARNLIPGKVKGITMGPVNAEVIIEVAPGIEVVSVITAHSVKSMGLRVGSEVKAMIKASNVMLVTD</sequence>
<accession>A0A239A4C9</accession>
<evidence type="ECO:0000313" key="5">
    <source>
        <dbReference type="Proteomes" id="UP000198324"/>
    </source>
</evidence>
<protein>
    <submittedName>
        <fullName evidence="4">Molybdenum-pterin binding domain-containing protein</fullName>
    </submittedName>
</protein>
<dbReference type="AlphaFoldDB" id="A0A239A4C9"/>
<dbReference type="SUPFAM" id="SSF50331">
    <property type="entry name" value="MOP-like"/>
    <property type="match status" value="1"/>
</dbReference>
<feature type="domain" description="Mop" evidence="3">
    <location>
        <begin position="2"/>
        <end position="68"/>
    </location>
</feature>
<evidence type="ECO:0000259" key="3">
    <source>
        <dbReference type="PROSITE" id="PS51866"/>
    </source>
</evidence>
<evidence type="ECO:0000313" key="4">
    <source>
        <dbReference type="EMBL" id="SNR90485.1"/>
    </source>
</evidence>
<dbReference type="PROSITE" id="PS51866">
    <property type="entry name" value="MOP"/>
    <property type="match status" value="1"/>
</dbReference>
<dbReference type="InterPro" id="IPR005116">
    <property type="entry name" value="Transp-assoc_OB_typ1"/>
</dbReference>
<dbReference type="RefSeq" id="WP_089273928.1">
    <property type="nucleotide sequence ID" value="NZ_FZOC01000003.1"/>
</dbReference>
<dbReference type="GO" id="GO:0015689">
    <property type="term" value="P:molybdate ion transport"/>
    <property type="evidence" value="ECO:0007669"/>
    <property type="project" value="InterPro"/>
</dbReference>
<reference evidence="4 5" key="1">
    <citation type="submission" date="2017-06" db="EMBL/GenBank/DDBJ databases">
        <authorList>
            <person name="Kim H.J."/>
            <person name="Triplett B.A."/>
        </authorList>
    </citation>
    <scope>NUCLEOTIDE SEQUENCE [LARGE SCALE GENOMIC DNA]</scope>
    <source>
        <strain evidence="4 5">DSM 13116</strain>
    </source>
</reference>
<keyword evidence="5" id="KW-1185">Reference proteome</keyword>
<dbReference type="EMBL" id="FZOC01000003">
    <property type="protein sequence ID" value="SNR90485.1"/>
    <property type="molecule type" value="Genomic_DNA"/>
</dbReference>
<evidence type="ECO:0000256" key="2">
    <source>
        <dbReference type="PROSITE-ProRule" id="PRU01213"/>
    </source>
</evidence>
<evidence type="ECO:0000256" key="1">
    <source>
        <dbReference type="ARBA" id="ARBA00022505"/>
    </source>
</evidence>
<organism evidence="4 5">
    <name type="scientific">Humidesulfovibrio mexicanus</name>
    <dbReference type="NCBI Taxonomy" id="147047"/>
    <lineage>
        <taxon>Bacteria</taxon>
        <taxon>Pseudomonadati</taxon>
        <taxon>Thermodesulfobacteriota</taxon>
        <taxon>Desulfovibrionia</taxon>
        <taxon>Desulfovibrionales</taxon>
        <taxon>Desulfovibrionaceae</taxon>
        <taxon>Humidesulfovibrio</taxon>
    </lineage>
</organism>
<dbReference type="NCBIfam" id="TIGR00638">
    <property type="entry name" value="Mop"/>
    <property type="match status" value="1"/>
</dbReference>
<dbReference type="Pfam" id="PF03459">
    <property type="entry name" value="TOBE"/>
    <property type="match status" value="1"/>
</dbReference>
<dbReference type="Gene3D" id="2.40.50.100">
    <property type="match status" value="1"/>
</dbReference>
<dbReference type="Proteomes" id="UP000198324">
    <property type="component" value="Unassembled WGS sequence"/>
</dbReference>
<gene>
    <name evidence="4" type="ORF">SAMN04488503_1826</name>
</gene>
<dbReference type="InterPro" id="IPR004606">
    <property type="entry name" value="Mop_domain"/>
</dbReference>
<keyword evidence="1 2" id="KW-0500">Molybdenum</keyword>
<dbReference type="InterPro" id="IPR008995">
    <property type="entry name" value="Mo/tungstate-bd_C_term_dom"/>
</dbReference>
<dbReference type="OrthoDB" id="122515at2"/>
<proteinExistence type="predicted"/>
<name>A0A239A4C9_9BACT</name>